<dbReference type="HOGENOM" id="CLU_002360_4_1_0"/>
<evidence type="ECO:0000256" key="7">
    <source>
        <dbReference type="ARBA" id="ARBA00022967"/>
    </source>
</evidence>
<name>E1IE44_9CHLR</name>
<dbReference type="Pfam" id="PF08282">
    <property type="entry name" value="Hydrolase_3"/>
    <property type="match status" value="1"/>
</dbReference>
<feature type="transmembrane region" description="Helical" evidence="10">
    <location>
        <begin position="752"/>
        <end position="773"/>
    </location>
</feature>
<dbReference type="Proteomes" id="UP000054010">
    <property type="component" value="Unassembled WGS sequence"/>
</dbReference>
<dbReference type="InterPro" id="IPR006068">
    <property type="entry name" value="ATPase_P-typ_cation-transptr_C"/>
</dbReference>
<dbReference type="PANTHER" id="PTHR43294:SF21">
    <property type="entry name" value="CATION TRANSPORTING ATPASE"/>
    <property type="match status" value="1"/>
</dbReference>
<dbReference type="GO" id="GO:0005886">
    <property type="term" value="C:plasma membrane"/>
    <property type="evidence" value="ECO:0007669"/>
    <property type="project" value="UniProtKB-SubCell"/>
</dbReference>
<feature type="domain" description="Cation-transporting P-type ATPase N-terminal" evidence="11">
    <location>
        <begin position="1"/>
        <end position="61"/>
    </location>
</feature>
<dbReference type="AlphaFoldDB" id="E1IE44"/>
<feature type="transmembrane region" description="Helical" evidence="10">
    <location>
        <begin position="64"/>
        <end position="81"/>
    </location>
</feature>
<accession>E1IE44</accession>
<feature type="transmembrane region" description="Helical" evidence="10">
    <location>
        <begin position="793"/>
        <end position="814"/>
    </location>
</feature>
<dbReference type="InterPro" id="IPR004014">
    <property type="entry name" value="ATPase_P-typ_cation-transptr_N"/>
</dbReference>
<dbReference type="Gene3D" id="3.40.50.1000">
    <property type="entry name" value="HAD superfamily/HAD-like"/>
    <property type="match status" value="1"/>
</dbReference>
<feature type="transmembrane region" description="Helical" evidence="10">
    <location>
        <begin position="229"/>
        <end position="251"/>
    </location>
</feature>
<dbReference type="SUPFAM" id="SSF81660">
    <property type="entry name" value="Metal cation-transporting ATPase, ATP-binding domain N"/>
    <property type="match status" value="1"/>
</dbReference>
<evidence type="ECO:0000313" key="12">
    <source>
        <dbReference type="EMBL" id="EFO80504.1"/>
    </source>
</evidence>
<dbReference type="Pfam" id="PF00122">
    <property type="entry name" value="E1-E2_ATPase"/>
    <property type="match status" value="1"/>
</dbReference>
<protein>
    <submittedName>
        <fullName evidence="12">ATPase, P-type (Transporting), HAD superfamily, subfamily IC</fullName>
    </submittedName>
</protein>
<evidence type="ECO:0000313" key="13">
    <source>
        <dbReference type="Proteomes" id="UP000054010"/>
    </source>
</evidence>
<dbReference type="Gene3D" id="2.70.150.10">
    <property type="entry name" value="Calcium-transporting ATPase, cytoplasmic transduction domain A"/>
    <property type="match status" value="1"/>
</dbReference>
<dbReference type="SUPFAM" id="SSF56784">
    <property type="entry name" value="HAD-like"/>
    <property type="match status" value="1"/>
</dbReference>
<evidence type="ECO:0000256" key="5">
    <source>
        <dbReference type="ARBA" id="ARBA00022741"/>
    </source>
</evidence>
<reference evidence="12 13" key="1">
    <citation type="journal article" date="2011" name="J. Bacteriol.">
        <title>Draft genome sequence of the anoxygenic filamentous phototrophic bacterium Oscillochloris trichoides subsp. DG-6.</title>
        <authorList>
            <person name="Kuznetsov B.B."/>
            <person name="Ivanovsky R.N."/>
            <person name="Keppen O.I."/>
            <person name="Sukhacheva M.V."/>
            <person name="Bumazhkin B.K."/>
            <person name="Patutina E.O."/>
            <person name="Beletsky A.V."/>
            <person name="Mardanov A.V."/>
            <person name="Baslerov R.V."/>
            <person name="Panteleeva A.N."/>
            <person name="Kolganova T.V."/>
            <person name="Ravin N.V."/>
            <person name="Skryabin K.G."/>
        </authorList>
    </citation>
    <scope>NUCLEOTIDE SEQUENCE [LARGE SCALE GENOMIC DNA]</scope>
    <source>
        <strain evidence="12 13">DG-6</strain>
    </source>
</reference>
<dbReference type="PROSITE" id="PS00154">
    <property type="entry name" value="ATPASE_E1_E2"/>
    <property type="match status" value="1"/>
</dbReference>
<dbReference type="EMBL" id="ADVR01000051">
    <property type="protein sequence ID" value="EFO80504.1"/>
    <property type="molecule type" value="Genomic_DNA"/>
</dbReference>
<dbReference type="NCBIfam" id="TIGR01494">
    <property type="entry name" value="ATPase_P-type"/>
    <property type="match status" value="2"/>
</dbReference>
<keyword evidence="3" id="KW-1003">Cell membrane</keyword>
<dbReference type="SMART" id="SM00831">
    <property type="entry name" value="Cation_ATPase_N"/>
    <property type="match status" value="1"/>
</dbReference>
<keyword evidence="5" id="KW-0547">Nucleotide-binding</keyword>
<dbReference type="InterPro" id="IPR008250">
    <property type="entry name" value="ATPase_P-typ_transduc_dom_A_sf"/>
</dbReference>
<dbReference type="Pfam" id="PF00690">
    <property type="entry name" value="Cation_ATPase_N"/>
    <property type="match status" value="1"/>
</dbReference>
<keyword evidence="8 10" id="KW-1133">Transmembrane helix</keyword>
<dbReference type="GO" id="GO:1902600">
    <property type="term" value="P:proton transmembrane transport"/>
    <property type="evidence" value="ECO:0007669"/>
    <property type="project" value="TreeGrafter"/>
</dbReference>
<feature type="transmembrane region" description="Helical" evidence="10">
    <location>
        <begin position="858"/>
        <end position="882"/>
    </location>
</feature>
<organism evidence="12 13">
    <name type="scientific">Oscillochloris trichoides DG-6</name>
    <dbReference type="NCBI Taxonomy" id="765420"/>
    <lineage>
        <taxon>Bacteria</taxon>
        <taxon>Bacillati</taxon>
        <taxon>Chloroflexota</taxon>
        <taxon>Chloroflexia</taxon>
        <taxon>Chloroflexales</taxon>
        <taxon>Chloroflexineae</taxon>
        <taxon>Oscillochloridaceae</taxon>
        <taxon>Oscillochloris</taxon>
    </lineage>
</organism>
<keyword evidence="9 10" id="KW-0472">Membrane</keyword>
<dbReference type="Gene3D" id="3.40.1110.10">
    <property type="entry name" value="Calcium-transporting ATPase, cytoplasmic domain N"/>
    <property type="match status" value="1"/>
</dbReference>
<evidence type="ECO:0000256" key="9">
    <source>
        <dbReference type="ARBA" id="ARBA00023136"/>
    </source>
</evidence>
<dbReference type="InterPro" id="IPR018303">
    <property type="entry name" value="ATPase_P-typ_P_site"/>
</dbReference>
<feature type="transmembrane region" description="Helical" evidence="10">
    <location>
        <begin position="257"/>
        <end position="282"/>
    </location>
</feature>
<evidence type="ECO:0000259" key="11">
    <source>
        <dbReference type="SMART" id="SM00831"/>
    </source>
</evidence>
<dbReference type="SFLD" id="SFLDS00003">
    <property type="entry name" value="Haloacid_Dehalogenase"/>
    <property type="match status" value="1"/>
</dbReference>
<proteinExistence type="inferred from homology"/>
<comment type="similarity">
    <text evidence="2">Belongs to the cation transport ATPase (P-type) (TC 3.A.3) family. Type IIA subfamily.</text>
</comment>
<dbReference type="InterPro" id="IPR023299">
    <property type="entry name" value="ATPase_P-typ_cyto_dom_N"/>
</dbReference>
<dbReference type="InterPro" id="IPR023298">
    <property type="entry name" value="ATPase_P-typ_TM_dom_sf"/>
</dbReference>
<dbReference type="SUPFAM" id="SSF81653">
    <property type="entry name" value="Calcium ATPase, transduction domain A"/>
    <property type="match status" value="1"/>
</dbReference>
<dbReference type="GO" id="GO:0005524">
    <property type="term" value="F:ATP binding"/>
    <property type="evidence" value="ECO:0007669"/>
    <property type="project" value="UniProtKB-KW"/>
</dbReference>
<evidence type="ECO:0000256" key="2">
    <source>
        <dbReference type="ARBA" id="ARBA00005675"/>
    </source>
</evidence>
<evidence type="ECO:0000256" key="8">
    <source>
        <dbReference type="ARBA" id="ARBA00022989"/>
    </source>
</evidence>
<dbReference type="PRINTS" id="PR00121">
    <property type="entry name" value="NAKATPASE"/>
</dbReference>
<gene>
    <name evidence="12" type="ORF">OSCT_1595</name>
</gene>
<dbReference type="SUPFAM" id="SSF81665">
    <property type="entry name" value="Calcium ATPase, transmembrane domain M"/>
    <property type="match status" value="1"/>
</dbReference>
<comment type="caution">
    <text evidence="12">The sequence shown here is derived from an EMBL/GenBank/DDBJ whole genome shotgun (WGS) entry which is preliminary data.</text>
</comment>
<dbReference type="InterPro" id="IPR001757">
    <property type="entry name" value="P_typ_ATPase"/>
</dbReference>
<dbReference type="SFLD" id="SFLDF00027">
    <property type="entry name" value="p-type_atpase"/>
    <property type="match status" value="1"/>
</dbReference>
<dbReference type="PRINTS" id="PR00119">
    <property type="entry name" value="CATATPASE"/>
</dbReference>
<dbReference type="eggNOG" id="COG0474">
    <property type="taxonomic scope" value="Bacteria"/>
</dbReference>
<dbReference type="InterPro" id="IPR036412">
    <property type="entry name" value="HAD-like_sf"/>
</dbReference>
<evidence type="ECO:0000256" key="6">
    <source>
        <dbReference type="ARBA" id="ARBA00022840"/>
    </source>
</evidence>
<feature type="transmembrane region" description="Helical" evidence="10">
    <location>
        <begin position="33"/>
        <end position="58"/>
    </location>
</feature>
<evidence type="ECO:0000256" key="1">
    <source>
        <dbReference type="ARBA" id="ARBA00004651"/>
    </source>
</evidence>
<dbReference type="SFLD" id="SFLDG00002">
    <property type="entry name" value="C1.7:_P-type_atpase_like"/>
    <property type="match status" value="1"/>
</dbReference>
<sequence>METGPTGLATHEAEARLLIYGPNRLPTQASKPLLWVFLANFTHLMALLLWVGGIIGFIAQMPQLAIAIWAVNLINGLFSFWQEFRAERAAAALRALLPAQARVLRDGVVQEVPRETLVPGDLLVLAEGDLIAADGRLIEAAELRVDQATLTGESRPVPKHCEAYAETTSERAALPNLVFTGTTVVAGTAKALVFATGARSAFGQIAQLTEGIAETPSPLQQELAQLTRVVTVIAVSMGVIFFVLAVGVARVNLAESLIFAMGMIVAFVPEGLLPTVTLALAIGVQRMARRNALVKRLSAVETLGCTEVICTDKTGTLTQNAMTVRQIWAAGRMFEVQGGGYAPVGAIVVDGQPVAHDDDLTALLRAAALCNDARLLAPNGEYDWTILGDPTEAALLVAARKAGLDLEAELQHAPRIHEIPFESRRKMMSSIHQPGQRVVYVKGAPNEVLAHCVALRMNGALRPLDAALLDEMTTIKDGLARSGLRVLGVAQRDLASNCDLSSAAAIEADLTFLGLIAMYDPPRPEVAAAVAQCHQAGIRIIMITGDDGLTATTIAQRLHIVASPQPRMISGSELAQLDERALADALQDEVVFARVAPEQKLRIVNALQQLGKVVAVTGDGVNDAPALKQADIGVAMGRSGTDVARESADMILTDDNFATIVHAIEEGRAVYANIRKFVSYIFTSNVPEAVPFVLFALTGGRIPLALTVMQILAIDLGTDMVPALGLGAERPEPGLMARPPRRRSDHIISRGLLVRALAFLGMIQGAVAMLVFFSIYWSQGYAGQWLDLPADGHIYQVATTATLAAIVATQIGNLFAQRTERASILAINPFTNRLIWIGIGIEILLIFAISYVPWLQWIFGTAALPASSWLLLLACVPVLLIADEIRKAVGRA</sequence>
<dbReference type="GO" id="GO:0019829">
    <property type="term" value="F:ATPase-coupled monoatomic cation transmembrane transporter activity"/>
    <property type="evidence" value="ECO:0007669"/>
    <property type="project" value="TreeGrafter"/>
</dbReference>
<dbReference type="STRING" id="765420.OSCT_1595"/>
<dbReference type="InterPro" id="IPR023214">
    <property type="entry name" value="HAD_sf"/>
</dbReference>
<dbReference type="GO" id="GO:0016887">
    <property type="term" value="F:ATP hydrolysis activity"/>
    <property type="evidence" value="ECO:0007669"/>
    <property type="project" value="InterPro"/>
</dbReference>
<evidence type="ECO:0000256" key="3">
    <source>
        <dbReference type="ARBA" id="ARBA00022475"/>
    </source>
</evidence>
<keyword evidence="13" id="KW-1185">Reference proteome</keyword>
<dbReference type="PANTHER" id="PTHR43294">
    <property type="entry name" value="SODIUM/POTASSIUM-TRANSPORTING ATPASE SUBUNIT ALPHA"/>
    <property type="match status" value="1"/>
</dbReference>
<keyword evidence="7" id="KW-1278">Translocase</keyword>
<keyword evidence="6" id="KW-0067">ATP-binding</keyword>
<feature type="transmembrane region" description="Helical" evidence="10">
    <location>
        <begin position="834"/>
        <end position="852"/>
    </location>
</feature>
<evidence type="ECO:0000256" key="10">
    <source>
        <dbReference type="SAM" id="Phobius"/>
    </source>
</evidence>
<dbReference type="Pfam" id="PF13246">
    <property type="entry name" value="Cation_ATPase"/>
    <property type="match status" value="1"/>
</dbReference>
<dbReference type="InterPro" id="IPR050510">
    <property type="entry name" value="Cation_transp_ATPase_P-type"/>
</dbReference>
<dbReference type="Gene3D" id="1.20.1110.10">
    <property type="entry name" value="Calcium-transporting ATPase, transmembrane domain"/>
    <property type="match status" value="1"/>
</dbReference>
<dbReference type="InterPro" id="IPR044492">
    <property type="entry name" value="P_typ_ATPase_HD_dom"/>
</dbReference>
<evidence type="ECO:0000256" key="4">
    <source>
        <dbReference type="ARBA" id="ARBA00022692"/>
    </source>
</evidence>
<comment type="subcellular location">
    <subcellularLocation>
        <location evidence="1">Cell membrane</location>
        <topology evidence="1">Multi-pass membrane protein</topology>
    </subcellularLocation>
</comment>
<dbReference type="FunFam" id="3.40.50.1000:FF:000028">
    <property type="entry name" value="Calcium-transporting P-type ATPase, putative"/>
    <property type="match status" value="1"/>
</dbReference>
<dbReference type="InterPro" id="IPR059000">
    <property type="entry name" value="ATPase_P-type_domA"/>
</dbReference>
<dbReference type="Pfam" id="PF00689">
    <property type="entry name" value="Cation_ATPase_C"/>
    <property type="match status" value="1"/>
</dbReference>
<keyword evidence="4 10" id="KW-0812">Transmembrane</keyword>
<dbReference type="FunFam" id="3.40.50.1000:FF:000001">
    <property type="entry name" value="Phospholipid-transporting ATPase IC"/>
    <property type="match status" value="1"/>
</dbReference>